<protein>
    <submittedName>
        <fullName evidence="1">Uncharacterized protein</fullName>
    </submittedName>
</protein>
<dbReference type="AlphaFoldDB" id="U5GRZ6"/>
<dbReference type="HOGENOM" id="CLU_2562620_0_0_1"/>
<evidence type="ECO:0000313" key="2">
    <source>
        <dbReference type="Proteomes" id="UP000006729"/>
    </source>
</evidence>
<gene>
    <name evidence="1" type="ORF">POPTR_001G320100</name>
</gene>
<name>U5GRZ6_POPTR</name>
<dbReference type="EMBL" id="CM009290">
    <property type="protein sequence ID" value="PNT57769.1"/>
    <property type="molecule type" value="Genomic_DNA"/>
</dbReference>
<accession>U5GRZ6</accession>
<dbReference type="InParanoid" id="U5GRZ6"/>
<evidence type="ECO:0000313" key="1">
    <source>
        <dbReference type="EMBL" id="PNT57769.1"/>
    </source>
</evidence>
<keyword evidence="2" id="KW-1185">Reference proteome</keyword>
<proteinExistence type="predicted"/>
<reference evidence="1 2" key="1">
    <citation type="journal article" date="2006" name="Science">
        <title>The genome of black cottonwood, Populus trichocarpa (Torr. &amp; Gray).</title>
        <authorList>
            <person name="Tuskan G.A."/>
            <person name="Difazio S."/>
            <person name="Jansson S."/>
            <person name="Bohlmann J."/>
            <person name="Grigoriev I."/>
            <person name="Hellsten U."/>
            <person name="Putnam N."/>
            <person name="Ralph S."/>
            <person name="Rombauts S."/>
            <person name="Salamov A."/>
            <person name="Schein J."/>
            <person name="Sterck L."/>
            <person name="Aerts A."/>
            <person name="Bhalerao R.R."/>
            <person name="Bhalerao R.P."/>
            <person name="Blaudez D."/>
            <person name="Boerjan W."/>
            <person name="Brun A."/>
            <person name="Brunner A."/>
            <person name="Busov V."/>
            <person name="Campbell M."/>
            <person name="Carlson J."/>
            <person name="Chalot M."/>
            <person name="Chapman J."/>
            <person name="Chen G.L."/>
            <person name="Cooper D."/>
            <person name="Coutinho P.M."/>
            <person name="Couturier J."/>
            <person name="Covert S."/>
            <person name="Cronk Q."/>
            <person name="Cunningham R."/>
            <person name="Davis J."/>
            <person name="Degroeve S."/>
            <person name="Dejardin A."/>
            <person name="Depamphilis C."/>
            <person name="Detter J."/>
            <person name="Dirks B."/>
            <person name="Dubchak I."/>
            <person name="Duplessis S."/>
            <person name="Ehlting J."/>
            <person name="Ellis B."/>
            <person name="Gendler K."/>
            <person name="Goodstein D."/>
            <person name="Gribskov M."/>
            <person name="Grimwood J."/>
            <person name="Groover A."/>
            <person name="Gunter L."/>
            <person name="Hamberger B."/>
            <person name="Heinze B."/>
            <person name="Helariutta Y."/>
            <person name="Henrissat B."/>
            <person name="Holligan D."/>
            <person name="Holt R."/>
            <person name="Huang W."/>
            <person name="Islam-Faridi N."/>
            <person name="Jones S."/>
            <person name="Jones-Rhoades M."/>
            <person name="Jorgensen R."/>
            <person name="Joshi C."/>
            <person name="Kangasjarvi J."/>
            <person name="Karlsson J."/>
            <person name="Kelleher C."/>
            <person name="Kirkpatrick R."/>
            <person name="Kirst M."/>
            <person name="Kohler A."/>
            <person name="Kalluri U."/>
            <person name="Larimer F."/>
            <person name="Leebens-Mack J."/>
            <person name="Leple J.C."/>
            <person name="Locascio P."/>
            <person name="Lou Y."/>
            <person name="Lucas S."/>
            <person name="Martin F."/>
            <person name="Montanini B."/>
            <person name="Napoli C."/>
            <person name="Nelson D.R."/>
            <person name="Nelson C."/>
            <person name="Nieminen K."/>
            <person name="Nilsson O."/>
            <person name="Pereda V."/>
            <person name="Peter G."/>
            <person name="Philippe R."/>
            <person name="Pilate G."/>
            <person name="Poliakov A."/>
            <person name="Razumovskaya J."/>
            <person name="Richardson P."/>
            <person name="Rinaldi C."/>
            <person name="Ritland K."/>
            <person name="Rouze P."/>
            <person name="Ryaboy D."/>
            <person name="Schmutz J."/>
            <person name="Schrader J."/>
            <person name="Segerman B."/>
            <person name="Shin H."/>
            <person name="Siddiqui A."/>
            <person name="Sterky F."/>
            <person name="Terry A."/>
            <person name="Tsai C.J."/>
            <person name="Uberbacher E."/>
            <person name="Unneberg P."/>
            <person name="Vahala J."/>
            <person name="Wall K."/>
            <person name="Wessler S."/>
            <person name="Yang G."/>
            <person name="Yin T."/>
            <person name="Douglas C."/>
            <person name="Marra M."/>
            <person name="Sandberg G."/>
            <person name="Van de Peer Y."/>
            <person name="Rokhsar D."/>
        </authorList>
    </citation>
    <scope>NUCLEOTIDE SEQUENCE [LARGE SCALE GENOMIC DNA]</scope>
    <source>
        <strain evidence="2">cv. Nisqually</strain>
    </source>
</reference>
<organism evidence="1 2">
    <name type="scientific">Populus trichocarpa</name>
    <name type="common">Western balsam poplar</name>
    <name type="synonym">Populus balsamifera subsp. trichocarpa</name>
    <dbReference type="NCBI Taxonomy" id="3694"/>
    <lineage>
        <taxon>Eukaryota</taxon>
        <taxon>Viridiplantae</taxon>
        <taxon>Streptophyta</taxon>
        <taxon>Embryophyta</taxon>
        <taxon>Tracheophyta</taxon>
        <taxon>Spermatophyta</taxon>
        <taxon>Magnoliopsida</taxon>
        <taxon>eudicotyledons</taxon>
        <taxon>Gunneridae</taxon>
        <taxon>Pentapetalae</taxon>
        <taxon>rosids</taxon>
        <taxon>fabids</taxon>
        <taxon>Malpighiales</taxon>
        <taxon>Salicaceae</taxon>
        <taxon>Saliceae</taxon>
        <taxon>Populus</taxon>
    </lineage>
</organism>
<sequence length="82" mass="9334">MDHGPPNFPVEINGKIQHLTCLAHGAKRDTRCWKPFMPITLLFSMEKMKVMKPSNSSVDSVTFAAVKICRCTVHKFMDKQKV</sequence>
<dbReference type="Proteomes" id="UP000006729">
    <property type="component" value="Chromosome 1"/>
</dbReference>